<organism evidence="4 5">
    <name type="scientific">Discina gigas</name>
    <dbReference type="NCBI Taxonomy" id="1032678"/>
    <lineage>
        <taxon>Eukaryota</taxon>
        <taxon>Fungi</taxon>
        <taxon>Dikarya</taxon>
        <taxon>Ascomycota</taxon>
        <taxon>Pezizomycotina</taxon>
        <taxon>Pezizomycetes</taxon>
        <taxon>Pezizales</taxon>
        <taxon>Discinaceae</taxon>
        <taxon>Discina</taxon>
    </lineage>
</organism>
<dbReference type="Gene3D" id="2.130.10.10">
    <property type="entry name" value="YVTN repeat-like/Quinoprotein amine dehydrogenase"/>
    <property type="match status" value="1"/>
</dbReference>
<dbReference type="SUPFAM" id="SSF81383">
    <property type="entry name" value="F-box domain"/>
    <property type="match status" value="1"/>
</dbReference>
<dbReference type="InterPro" id="IPR036047">
    <property type="entry name" value="F-box-like_dom_sf"/>
</dbReference>
<dbReference type="InterPro" id="IPR015943">
    <property type="entry name" value="WD40/YVTN_repeat-like_dom_sf"/>
</dbReference>
<protein>
    <recommendedName>
        <fullName evidence="3">F-box domain-containing protein</fullName>
    </recommendedName>
</protein>
<sequence length="542" mass="60281">MDLPPLLRLPTEILLNILKFSASPKDPQPHITLINVSLTCSHLHHAIFCSENDSIWHGPTVALGIPESLHLDQVLFPGSSTVQRRLWRNVAKLNLGWSRPFPAGTPTVPRSQKAQRELPPQNKRGDWFGRRTIEIFAYGEGNRRGAAYGSKHTSVKDDGCAVFQVRSKHGAGHPNVKARWITGVLDPALGKAKEVTSEWKAQEQWTATPFPVSTGFMVEEKNGEYRVRVVDAATAGLSHSWNLGKRMPDRFVANGEILVAVTFPNLESEDLSVAPHIPSNLICLESTGVSKSRWTKRAEAESKVVWEFDLETGQVLKTMEFKTKSASALSGTGLRAAFTTAFTHDFLLTDTHIVSGGAGGGLLVWDYSKDHDEPVYTIPDPMGSDATKLNDAPSFPRQYSALSMSVDGRFVGATTSDKLWLFDMIDKKVHGVYSNGRKIEKKDYYVKNPLDDFPAGVWCWYREWRNGRDEKTGELGWEEVDGFGGVAYLTNLGDEGSLIRSGLAVKIRGFVQREFMDWTFLLALLVGLAMSVLVLMFIRYRA</sequence>
<keyword evidence="2" id="KW-1133">Transmembrane helix</keyword>
<feature type="transmembrane region" description="Helical" evidence="2">
    <location>
        <begin position="518"/>
        <end position="538"/>
    </location>
</feature>
<dbReference type="Pfam" id="PF12937">
    <property type="entry name" value="F-box-like"/>
    <property type="match status" value="1"/>
</dbReference>
<gene>
    <name evidence="4" type="ORF">Q9L58_003708</name>
</gene>
<dbReference type="InterPro" id="IPR011047">
    <property type="entry name" value="Quinoprotein_ADH-like_sf"/>
</dbReference>
<keyword evidence="2" id="KW-0472">Membrane</keyword>
<feature type="domain" description="F-box" evidence="3">
    <location>
        <begin position="7"/>
        <end position="57"/>
    </location>
</feature>
<evidence type="ECO:0000256" key="1">
    <source>
        <dbReference type="SAM" id="MobiDB-lite"/>
    </source>
</evidence>
<dbReference type="SUPFAM" id="SSF50998">
    <property type="entry name" value="Quinoprotein alcohol dehydrogenase-like"/>
    <property type="match status" value="1"/>
</dbReference>
<dbReference type="CDD" id="cd09917">
    <property type="entry name" value="F-box_SF"/>
    <property type="match status" value="1"/>
</dbReference>
<evidence type="ECO:0000259" key="3">
    <source>
        <dbReference type="Pfam" id="PF12937"/>
    </source>
</evidence>
<comment type="caution">
    <text evidence="4">The sequence shown here is derived from an EMBL/GenBank/DDBJ whole genome shotgun (WGS) entry which is preliminary data.</text>
</comment>
<dbReference type="InterPro" id="IPR001810">
    <property type="entry name" value="F-box_dom"/>
</dbReference>
<evidence type="ECO:0000256" key="2">
    <source>
        <dbReference type="SAM" id="Phobius"/>
    </source>
</evidence>
<dbReference type="EMBL" id="JBBBZM010000037">
    <property type="protein sequence ID" value="KAL0637224.1"/>
    <property type="molecule type" value="Genomic_DNA"/>
</dbReference>
<evidence type="ECO:0000313" key="4">
    <source>
        <dbReference type="EMBL" id="KAL0637224.1"/>
    </source>
</evidence>
<keyword evidence="2" id="KW-0812">Transmembrane</keyword>
<name>A0ABR3GMS8_9PEZI</name>
<feature type="region of interest" description="Disordered" evidence="1">
    <location>
        <begin position="102"/>
        <end position="123"/>
    </location>
</feature>
<accession>A0ABR3GMS8</accession>
<dbReference type="Proteomes" id="UP001447188">
    <property type="component" value="Unassembled WGS sequence"/>
</dbReference>
<keyword evidence="5" id="KW-1185">Reference proteome</keyword>
<proteinExistence type="predicted"/>
<reference evidence="4 5" key="1">
    <citation type="submission" date="2024-02" db="EMBL/GenBank/DDBJ databases">
        <title>Discinaceae phylogenomics.</title>
        <authorList>
            <person name="Dirks A.C."/>
            <person name="James T.Y."/>
        </authorList>
    </citation>
    <scope>NUCLEOTIDE SEQUENCE [LARGE SCALE GENOMIC DNA]</scope>
    <source>
        <strain evidence="4 5">ACD0624</strain>
    </source>
</reference>
<evidence type="ECO:0000313" key="5">
    <source>
        <dbReference type="Proteomes" id="UP001447188"/>
    </source>
</evidence>